<dbReference type="Pfam" id="PF03350">
    <property type="entry name" value="UPF0114"/>
    <property type="match status" value="1"/>
</dbReference>
<reference evidence="8 9" key="1">
    <citation type="submission" date="2021-01" db="EMBL/GenBank/DDBJ databases">
        <title>Roseomonas sp. nov, a bacterium isolated from an oil production mixture in Yumen Oilfield.</title>
        <authorList>
            <person name="Wu D."/>
        </authorList>
    </citation>
    <scope>NUCLEOTIDE SEQUENCE [LARGE SCALE GENOMIC DNA]</scope>
    <source>
        <strain evidence="8 9">ROY-5-3</strain>
    </source>
</reference>
<evidence type="ECO:0000256" key="5">
    <source>
        <dbReference type="ARBA" id="ARBA00022989"/>
    </source>
</evidence>
<feature type="transmembrane region" description="Helical" evidence="7">
    <location>
        <begin position="136"/>
        <end position="156"/>
    </location>
</feature>
<name>A0ABS6H8P6_9PROT</name>
<proteinExistence type="inferred from homology"/>
<keyword evidence="3 7" id="KW-1003">Cell membrane</keyword>
<dbReference type="PANTHER" id="PTHR38596:SF1">
    <property type="entry name" value="UPF0114 PROTEIN YQHA"/>
    <property type="match status" value="1"/>
</dbReference>
<protein>
    <recommendedName>
        <fullName evidence="7">UPF0114 protein JJQ90_10250</fullName>
    </recommendedName>
</protein>
<feature type="transmembrane region" description="Helical" evidence="7">
    <location>
        <begin position="15"/>
        <end position="36"/>
    </location>
</feature>
<evidence type="ECO:0000256" key="2">
    <source>
        <dbReference type="ARBA" id="ARBA00005774"/>
    </source>
</evidence>
<accession>A0ABS6H8P6</accession>
<comment type="caution">
    <text evidence="8">The sequence shown here is derived from an EMBL/GenBank/DDBJ whole genome shotgun (WGS) entry which is preliminary data.</text>
</comment>
<evidence type="ECO:0000313" key="9">
    <source>
        <dbReference type="Proteomes" id="UP000689967"/>
    </source>
</evidence>
<evidence type="ECO:0000256" key="7">
    <source>
        <dbReference type="HAMAP-Rule" id="MF_00143"/>
    </source>
</evidence>
<evidence type="ECO:0000313" key="8">
    <source>
        <dbReference type="EMBL" id="MBU8544088.1"/>
    </source>
</evidence>
<evidence type="ECO:0000256" key="4">
    <source>
        <dbReference type="ARBA" id="ARBA00022692"/>
    </source>
</evidence>
<keyword evidence="6 7" id="KW-0472">Membrane</keyword>
<evidence type="ECO:0000256" key="6">
    <source>
        <dbReference type="ARBA" id="ARBA00023136"/>
    </source>
</evidence>
<evidence type="ECO:0000256" key="1">
    <source>
        <dbReference type="ARBA" id="ARBA00004651"/>
    </source>
</evidence>
<dbReference type="HAMAP" id="MF_00143">
    <property type="entry name" value="UPF0114"/>
    <property type="match status" value="1"/>
</dbReference>
<comment type="similarity">
    <text evidence="2 7">Belongs to the UPF0114 family.</text>
</comment>
<feature type="transmembrane region" description="Helical" evidence="7">
    <location>
        <begin position="57"/>
        <end position="78"/>
    </location>
</feature>
<keyword evidence="5 7" id="KW-1133">Transmembrane helix</keyword>
<dbReference type="InterPro" id="IPR005134">
    <property type="entry name" value="UPF0114"/>
</dbReference>
<dbReference type="RefSeq" id="WP_216874936.1">
    <property type="nucleotide sequence ID" value="NZ_JAERQM010000002.1"/>
</dbReference>
<dbReference type="PANTHER" id="PTHR38596">
    <property type="entry name" value="UPF0114 PROTEIN YQHA"/>
    <property type="match status" value="1"/>
</dbReference>
<dbReference type="Proteomes" id="UP000689967">
    <property type="component" value="Unassembled WGS sequence"/>
</dbReference>
<comment type="subcellular location">
    <subcellularLocation>
        <location evidence="1 7">Cell membrane</location>
        <topology evidence="1 7">Multi-pass membrane protein</topology>
    </subcellularLocation>
</comment>
<evidence type="ECO:0000256" key="3">
    <source>
        <dbReference type="ARBA" id="ARBA00022475"/>
    </source>
</evidence>
<dbReference type="InterPro" id="IPR020761">
    <property type="entry name" value="UPF0114_bac"/>
</dbReference>
<organism evidence="8 9">
    <name type="scientific">Falsiroseomonas oleicola</name>
    <dbReference type="NCBI Taxonomy" id="2801474"/>
    <lineage>
        <taxon>Bacteria</taxon>
        <taxon>Pseudomonadati</taxon>
        <taxon>Pseudomonadota</taxon>
        <taxon>Alphaproteobacteria</taxon>
        <taxon>Acetobacterales</taxon>
        <taxon>Roseomonadaceae</taxon>
        <taxon>Falsiroseomonas</taxon>
    </lineage>
</organism>
<keyword evidence="9" id="KW-1185">Reference proteome</keyword>
<keyword evidence="4 7" id="KW-0812">Transmembrane</keyword>
<sequence>MQVLIDKVVLASRHVLVVFFLGLGVALAIYAVGFLAKLWKFAGNALTGSDNRQLLELLHLLDAALVASLVVTVMISSYDSLVSRLGKHEDAEGVSWVANIDPGNLKIKLASALIAISSIHLLQIFMEVTSYDDRSVMWGLAIHGMFVAGAVALGVLDRLTKK</sequence>
<dbReference type="EMBL" id="JAERQM010000002">
    <property type="protein sequence ID" value="MBU8544088.1"/>
    <property type="molecule type" value="Genomic_DNA"/>
</dbReference>
<gene>
    <name evidence="8" type="ORF">JJQ90_10250</name>
</gene>